<protein>
    <submittedName>
        <fullName evidence="1">Uncharacterized protein</fullName>
    </submittedName>
</protein>
<dbReference type="KEGG" id="jag:GJA_2327"/>
<proteinExistence type="predicted"/>
<gene>
    <name evidence="1" type="ORF">GJA_2327</name>
</gene>
<keyword evidence="2" id="KW-1185">Reference proteome</keyword>
<dbReference type="AlphaFoldDB" id="W0V6T8"/>
<evidence type="ECO:0000313" key="2">
    <source>
        <dbReference type="Proteomes" id="UP000027604"/>
    </source>
</evidence>
<evidence type="ECO:0000313" key="1">
    <source>
        <dbReference type="EMBL" id="CDG82962.1"/>
    </source>
</evidence>
<reference evidence="1 2" key="1">
    <citation type="journal article" date="2015" name="Genome Announc.">
        <title>Genome Sequence of Mushroom Soft-Rot Pathogen Janthinobacterium agaricidamnosum.</title>
        <authorList>
            <person name="Graupner K."/>
            <person name="Lackner G."/>
            <person name="Hertweck C."/>
        </authorList>
    </citation>
    <scope>NUCLEOTIDE SEQUENCE [LARGE SCALE GENOMIC DNA]</scope>
    <source>
        <strain evidence="2">NBRC 102515 / DSM 9628</strain>
    </source>
</reference>
<sequence>MCGTKHKLALKLIPCWRAWQNRQGKSMQYRHRRFFRCF</sequence>
<organism evidence="1 2">
    <name type="scientific">Janthinobacterium agaricidamnosum NBRC 102515 = DSM 9628</name>
    <dbReference type="NCBI Taxonomy" id="1349767"/>
    <lineage>
        <taxon>Bacteria</taxon>
        <taxon>Pseudomonadati</taxon>
        <taxon>Pseudomonadota</taxon>
        <taxon>Betaproteobacteria</taxon>
        <taxon>Burkholderiales</taxon>
        <taxon>Oxalobacteraceae</taxon>
        <taxon>Janthinobacterium</taxon>
    </lineage>
</organism>
<dbReference type="Proteomes" id="UP000027604">
    <property type="component" value="Chromosome I"/>
</dbReference>
<dbReference type="HOGENOM" id="CLU_3328832_0_0_4"/>
<name>W0V6T8_9BURK</name>
<dbReference type="EMBL" id="HG322949">
    <property type="protein sequence ID" value="CDG82962.1"/>
    <property type="molecule type" value="Genomic_DNA"/>
</dbReference>
<accession>W0V6T8</accession>